<comment type="caution">
    <text evidence="2">The sequence shown here is derived from an EMBL/GenBank/DDBJ whole genome shotgun (WGS) entry which is preliminary data.</text>
</comment>
<dbReference type="Pfam" id="PF13346">
    <property type="entry name" value="ABC2_membrane_5"/>
    <property type="match status" value="1"/>
</dbReference>
<dbReference type="Proteomes" id="UP000236197">
    <property type="component" value="Unassembled WGS sequence"/>
</dbReference>
<evidence type="ECO:0000256" key="1">
    <source>
        <dbReference type="SAM" id="Phobius"/>
    </source>
</evidence>
<feature type="transmembrane region" description="Helical" evidence="1">
    <location>
        <begin position="205"/>
        <end position="228"/>
    </location>
</feature>
<feature type="transmembrane region" description="Helical" evidence="1">
    <location>
        <begin position="15"/>
        <end position="34"/>
    </location>
</feature>
<feature type="transmembrane region" description="Helical" evidence="1">
    <location>
        <begin position="80"/>
        <end position="110"/>
    </location>
</feature>
<dbReference type="AlphaFoldDB" id="A0A2K2UEC8"/>
<feature type="transmembrane region" description="Helical" evidence="1">
    <location>
        <begin position="130"/>
        <end position="151"/>
    </location>
</feature>
<proteinExistence type="predicted"/>
<sequence>MKTMLMFDLLTGKKYLLSQLVTGMIVAVLIGTFMGNVYTALVLLTVLIPFTLVFTIISLDERNNWQSLRLTLPLSRTDIVLGRYASALLFTICGLVLGFVAVGIVFALSLVLPEVVSFEDMMGDFGWQPLVLVSVGGLGMMLIMLSIILPMTTRFGMTKAVRYVPLLFLLFIPLGYVADLTGFASQQFVLDFVNWVKSPEGSLQLTALVAVATCAIYAVSGAISLKLYEHREF</sequence>
<name>A0A2K2UEC8_9ACTN</name>
<accession>A0A2K2UEC8</accession>
<dbReference type="RefSeq" id="WP_103264014.1">
    <property type="nucleotide sequence ID" value="NZ_CABMLE010000001.1"/>
</dbReference>
<feature type="transmembrane region" description="Helical" evidence="1">
    <location>
        <begin position="163"/>
        <end position="185"/>
    </location>
</feature>
<reference evidence="3" key="1">
    <citation type="submission" date="2018-01" db="EMBL/GenBank/DDBJ databases">
        <title>Rubneribacter badeniensis gen. nov., sp. nov., and Colonibacter rubneri, gen. nov., sp. nov., WGS of new members of the Eggerthellaceae.</title>
        <authorList>
            <person name="Danylec N."/>
            <person name="Stoll D.A."/>
            <person name="Doetsch A."/>
            <person name="Kulling S.E."/>
            <person name="Huch M."/>
        </authorList>
    </citation>
    <scope>NUCLEOTIDE SEQUENCE [LARGE SCALE GENOMIC DNA]</scope>
    <source>
        <strain evidence="3">ResAG-96</strain>
    </source>
</reference>
<gene>
    <name evidence="2" type="ORF">C2L71_01515</name>
</gene>
<evidence type="ECO:0000313" key="3">
    <source>
        <dbReference type="Proteomes" id="UP000236197"/>
    </source>
</evidence>
<organism evidence="2 3">
    <name type="scientific">Enteroscipio rubneri</name>
    <dbReference type="NCBI Taxonomy" id="2070686"/>
    <lineage>
        <taxon>Bacteria</taxon>
        <taxon>Bacillati</taxon>
        <taxon>Actinomycetota</taxon>
        <taxon>Coriobacteriia</taxon>
        <taxon>Eggerthellales</taxon>
        <taxon>Eggerthellaceae</taxon>
        <taxon>Enteroscipio</taxon>
    </lineage>
</organism>
<dbReference type="PANTHER" id="PTHR41309:SF2">
    <property type="entry name" value="MEMBRANE PROTEIN"/>
    <property type="match status" value="1"/>
</dbReference>
<keyword evidence="3" id="KW-1185">Reference proteome</keyword>
<evidence type="ECO:0000313" key="2">
    <source>
        <dbReference type="EMBL" id="PNV68687.1"/>
    </source>
</evidence>
<feature type="transmembrane region" description="Helical" evidence="1">
    <location>
        <begin position="40"/>
        <end position="59"/>
    </location>
</feature>
<keyword evidence="1" id="KW-0472">Membrane</keyword>
<keyword evidence="1" id="KW-0812">Transmembrane</keyword>
<dbReference type="PANTHER" id="PTHR41309">
    <property type="entry name" value="MEMBRANE PROTEIN-RELATED"/>
    <property type="match status" value="1"/>
</dbReference>
<protein>
    <submittedName>
        <fullName evidence="2">ABC-2 transporter permease</fullName>
    </submittedName>
</protein>
<dbReference type="OrthoDB" id="3182271at2"/>
<dbReference type="InterPro" id="IPR025699">
    <property type="entry name" value="ABC2_memb-like"/>
</dbReference>
<dbReference type="EMBL" id="PPEK01000001">
    <property type="protein sequence ID" value="PNV68687.1"/>
    <property type="molecule type" value="Genomic_DNA"/>
</dbReference>
<keyword evidence="1" id="KW-1133">Transmembrane helix</keyword>